<dbReference type="AlphaFoldDB" id="A0A6P9A365"/>
<dbReference type="GO" id="GO:0016020">
    <property type="term" value="C:membrane"/>
    <property type="evidence" value="ECO:0007669"/>
    <property type="project" value="UniProtKB-SubCell"/>
</dbReference>
<proteinExistence type="inferred from homology"/>
<dbReference type="KEGG" id="tpal:117651882"/>
<feature type="transmembrane region" description="Helical" evidence="7">
    <location>
        <begin position="234"/>
        <end position="256"/>
    </location>
</feature>
<feature type="transmembrane region" description="Helical" evidence="7">
    <location>
        <begin position="170"/>
        <end position="193"/>
    </location>
</feature>
<feature type="transmembrane region" description="Helical" evidence="7">
    <location>
        <begin position="199"/>
        <end position="222"/>
    </location>
</feature>
<dbReference type="InterPro" id="IPR038770">
    <property type="entry name" value="Na+/solute_symporter_sf"/>
</dbReference>
<feature type="transmembrane region" description="Helical" evidence="7">
    <location>
        <begin position="361"/>
        <end position="379"/>
    </location>
</feature>
<evidence type="ECO:0000256" key="6">
    <source>
        <dbReference type="SAM" id="MobiDB-lite"/>
    </source>
</evidence>
<evidence type="ECO:0000256" key="2">
    <source>
        <dbReference type="ARBA" id="ARBA00007367"/>
    </source>
</evidence>
<protein>
    <submittedName>
        <fullName evidence="10">Sodium/hydrogen exchanger 9B2-like</fullName>
    </submittedName>
</protein>
<comment type="similarity">
    <text evidence="2">Belongs to the monovalent cation:proton antiporter 1 (CPA1) transporter (TC 2.A.36) family.</text>
</comment>
<dbReference type="InParanoid" id="A0A6P9A365"/>
<evidence type="ECO:0000313" key="10">
    <source>
        <dbReference type="RefSeq" id="XP_034252313.1"/>
    </source>
</evidence>
<feature type="domain" description="Cation/H+ exchanger transmembrane" evidence="8">
    <location>
        <begin position="98"/>
        <end position="486"/>
    </location>
</feature>
<dbReference type="GO" id="GO:1902600">
    <property type="term" value="P:proton transmembrane transport"/>
    <property type="evidence" value="ECO:0007669"/>
    <property type="project" value="InterPro"/>
</dbReference>
<dbReference type="Pfam" id="PF00999">
    <property type="entry name" value="Na_H_Exchanger"/>
    <property type="match status" value="1"/>
</dbReference>
<evidence type="ECO:0000313" key="9">
    <source>
        <dbReference type="Proteomes" id="UP000515158"/>
    </source>
</evidence>
<feature type="transmembrane region" description="Helical" evidence="7">
    <location>
        <begin position="391"/>
        <end position="413"/>
    </location>
</feature>
<evidence type="ECO:0000256" key="5">
    <source>
        <dbReference type="ARBA" id="ARBA00023136"/>
    </source>
</evidence>
<feature type="compositionally biased region" description="Polar residues" evidence="6">
    <location>
        <begin position="530"/>
        <end position="539"/>
    </location>
</feature>
<keyword evidence="3 7" id="KW-0812">Transmembrane</keyword>
<dbReference type="Gene3D" id="1.20.1530.20">
    <property type="match status" value="1"/>
</dbReference>
<feature type="transmembrane region" description="Helical" evidence="7">
    <location>
        <begin position="113"/>
        <end position="131"/>
    </location>
</feature>
<evidence type="ECO:0000259" key="8">
    <source>
        <dbReference type="Pfam" id="PF00999"/>
    </source>
</evidence>
<organism evidence="10">
    <name type="scientific">Thrips palmi</name>
    <name type="common">Melon thrips</name>
    <dbReference type="NCBI Taxonomy" id="161013"/>
    <lineage>
        <taxon>Eukaryota</taxon>
        <taxon>Metazoa</taxon>
        <taxon>Ecdysozoa</taxon>
        <taxon>Arthropoda</taxon>
        <taxon>Hexapoda</taxon>
        <taxon>Insecta</taxon>
        <taxon>Pterygota</taxon>
        <taxon>Neoptera</taxon>
        <taxon>Paraneoptera</taxon>
        <taxon>Thysanoptera</taxon>
        <taxon>Terebrantia</taxon>
        <taxon>Thripoidea</taxon>
        <taxon>Thripidae</taxon>
        <taxon>Thrips</taxon>
    </lineage>
</organism>
<feature type="transmembrane region" description="Helical" evidence="7">
    <location>
        <begin position="276"/>
        <end position="293"/>
    </location>
</feature>
<comment type="subcellular location">
    <subcellularLocation>
        <location evidence="1">Membrane</location>
        <topology evidence="1">Multi-pass membrane protein</topology>
    </subcellularLocation>
</comment>
<feature type="transmembrane region" description="Helical" evidence="7">
    <location>
        <begin position="476"/>
        <end position="498"/>
    </location>
</feature>
<feature type="region of interest" description="Disordered" evidence="6">
    <location>
        <begin position="507"/>
        <end position="539"/>
    </location>
</feature>
<feature type="transmembrane region" description="Helical" evidence="7">
    <location>
        <begin position="137"/>
        <end position="158"/>
    </location>
</feature>
<name>A0A6P9A365_THRPL</name>
<feature type="transmembrane region" description="Helical" evidence="7">
    <location>
        <begin position="331"/>
        <end position="349"/>
    </location>
</feature>
<dbReference type="PANTHER" id="PTHR31102:SF1">
    <property type="entry name" value="CATION_H+ EXCHANGER DOMAIN-CONTAINING PROTEIN"/>
    <property type="match status" value="1"/>
</dbReference>
<gene>
    <name evidence="10" type="primary">LOC117651882</name>
</gene>
<feature type="transmembrane region" description="Helical" evidence="7">
    <location>
        <begin position="305"/>
        <end position="325"/>
    </location>
</feature>
<evidence type="ECO:0000256" key="7">
    <source>
        <dbReference type="SAM" id="Phobius"/>
    </source>
</evidence>
<keyword evidence="9" id="KW-1185">Reference proteome</keyword>
<dbReference type="InterPro" id="IPR006153">
    <property type="entry name" value="Cation/H_exchanger_TM"/>
</dbReference>
<evidence type="ECO:0000256" key="4">
    <source>
        <dbReference type="ARBA" id="ARBA00022989"/>
    </source>
</evidence>
<dbReference type="InterPro" id="IPR051843">
    <property type="entry name" value="CPA1_transporter"/>
</dbReference>
<evidence type="ECO:0000256" key="1">
    <source>
        <dbReference type="ARBA" id="ARBA00004141"/>
    </source>
</evidence>
<accession>A0A6P9A365</accession>
<dbReference type="Proteomes" id="UP000515158">
    <property type="component" value="Unplaced"/>
</dbReference>
<dbReference type="GO" id="GO:0015297">
    <property type="term" value="F:antiporter activity"/>
    <property type="evidence" value="ECO:0007669"/>
    <property type="project" value="InterPro"/>
</dbReference>
<keyword evidence="4 7" id="KW-1133">Transmembrane helix</keyword>
<dbReference type="PANTHER" id="PTHR31102">
    <property type="match status" value="1"/>
</dbReference>
<feature type="transmembrane region" description="Helical" evidence="7">
    <location>
        <begin position="61"/>
        <end position="83"/>
    </location>
</feature>
<keyword evidence="5 7" id="KW-0472">Membrane</keyword>
<dbReference type="GeneID" id="117651882"/>
<reference evidence="10" key="1">
    <citation type="submission" date="2025-08" db="UniProtKB">
        <authorList>
            <consortium name="RefSeq"/>
        </authorList>
    </citation>
    <scope>IDENTIFICATION</scope>
    <source>
        <tissue evidence="10">Total insect</tissue>
    </source>
</reference>
<sequence>MPSVRFEYTPPDAERANPSRWRCPSWLRCPRCPCFARLLGVLQDCADGFGAWPSGRWVSSVLCPAVLLLQLWALAYCFLGAQANVDGQLFHLVGMFVCAKLAGWMVRRLADIPALVGMLIIGVAVKNTGALELDVEYLDLIANLRKVALAIIMLQAGLGLDPAALRSLSLLVMGLALVPAIVEVGAIVVLSYLLLDLPWLWGLLLGLVLAAVAPSVVMPCFVQLRAQRLGVDKGIDTLVIAAASFDDVIAISLYGLVHGLIFSEGSSVEEIVQHPLGLVFGILYGVVLGKALQLVPMRDAKHLPLWRFVLVLCGGLVVMFGSDALGFHEAGSVGCITTALIAAAGWRTRECPLAVRQVEQMFEMLWFVFEPIMFSLIGADINTTVLDGGMVGLAVGCILISLLFRTISTWVLLLAGKRFNWKERLFVAMAWLPKADVQAALGPLALDTARHMAEARAAGAAGSSDGLEDVDRANTVLLVAVLSILLTAPAGSAIIATLSRRLLTPAPAPDSATGGDVDPERGGGFIRETPASNGPSDRF</sequence>
<dbReference type="RefSeq" id="XP_034252313.1">
    <property type="nucleotide sequence ID" value="XM_034396422.1"/>
</dbReference>
<evidence type="ECO:0000256" key="3">
    <source>
        <dbReference type="ARBA" id="ARBA00022692"/>
    </source>
</evidence>
<dbReference type="OrthoDB" id="423807at2759"/>